<dbReference type="Pfam" id="PF14309">
    <property type="entry name" value="DUF4378"/>
    <property type="match status" value="1"/>
</dbReference>
<organism evidence="4 5">
    <name type="scientific">Stylosanthes scabra</name>
    <dbReference type="NCBI Taxonomy" id="79078"/>
    <lineage>
        <taxon>Eukaryota</taxon>
        <taxon>Viridiplantae</taxon>
        <taxon>Streptophyta</taxon>
        <taxon>Embryophyta</taxon>
        <taxon>Tracheophyta</taxon>
        <taxon>Spermatophyta</taxon>
        <taxon>Magnoliopsida</taxon>
        <taxon>eudicotyledons</taxon>
        <taxon>Gunneridae</taxon>
        <taxon>Pentapetalae</taxon>
        <taxon>rosids</taxon>
        <taxon>fabids</taxon>
        <taxon>Fabales</taxon>
        <taxon>Fabaceae</taxon>
        <taxon>Papilionoideae</taxon>
        <taxon>50 kb inversion clade</taxon>
        <taxon>dalbergioids sensu lato</taxon>
        <taxon>Dalbergieae</taxon>
        <taxon>Pterocarpus clade</taxon>
        <taxon>Stylosanthes</taxon>
    </lineage>
</organism>
<evidence type="ECO:0000259" key="2">
    <source>
        <dbReference type="Pfam" id="PF12552"/>
    </source>
</evidence>
<dbReference type="EMBL" id="JASCZI010121471">
    <property type="protein sequence ID" value="MED6161884.1"/>
    <property type="molecule type" value="Genomic_DNA"/>
</dbReference>
<name>A0ABU6ULE2_9FABA</name>
<dbReference type="InterPro" id="IPR025486">
    <property type="entry name" value="DUF4378"/>
</dbReference>
<reference evidence="4 5" key="1">
    <citation type="journal article" date="2023" name="Plants (Basel)">
        <title>Bridging the Gap: Combining Genomics and Transcriptomics Approaches to Understand Stylosanthes scabra, an Orphan Legume from the Brazilian Caatinga.</title>
        <authorList>
            <person name="Ferreira-Neto J.R.C."/>
            <person name="da Silva M.D."/>
            <person name="Binneck E."/>
            <person name="de Melo N.F."/>
            <person name="da Silva R.H."/>
            <person name="de Melo A.L.T.M."/>
            <person name="Pandolfi V."/>
            <person name="Bustamante F.O."/>
            <person name="Brasileiro-Vidal A.C."/>
            <person name="Benko-Iseppon A.M."/>
        </authorList>
    </citation>
    <scope>NUCLEOTIDE SEQUENCE [LARGE SCALE GENOMIC DNA]</scope>
    <source>
        <tissue evidence="4">Leaves</tissue>
    </source>
</reference>
<sequence>MARRQSPLVNQTVETGCTSRMFGIFSFLGGQFNRRLVFNGRHLSRDVTDPGNTSSRSSSSELSTVDEKFPHTSVNSRRRRDYGCKSVSCVENAQVAADQGNKVTKMTIDPKFVNKSYLSKEGAECQPDQLLDALQILYSNKELFLKLLQDPNSLLVKQISGLQSSQVNKCQNNVARKSGNTVKSSFDKHDSSSSIEPGLPEKIVVLKPSTNNENFSAATRFDSPWLHTRRSLIHNPQNPKFSHFPLGHIKRKLRYVTRARRKEQKKTDGVPDKDPCGCKAFQDAQNIKELRSEGRNSLETSPSIIEKRFKDSELCMGKEVASVSESYNRMTDNASVSPCEQHTLNIPVKDRRSLSVRRKEHLPNFESISSLRRDYNHGYINEGMRYLNNYQIDHRTKMGLEKERESICSYRSLGQKNAPRDTIKTFSEKLKPLGTDIRTEESLPGGNLHAHCDIPRDDGYNDSPTQNFHKSNSTRGIKHFQDSHPEIQILSSPPKVASSSPFSPERTEDSIGLSDKFEHPSTESVVELSTLQPDEYPVQAVHKQIEDNHFAELVRSSLNRTNNLASSKDILDCSREIVKVFSLKWDELMMKCESTDMHDPSAFDELKGSIGHLSCNAILLDCVMQAFMEVYQKCGFSLNILSKGPHLQAYVAKKVLAQEIAEVIKLHFVPHPSQITLDQLVGKDLERSESWLNIQFDIEDIVKDVEEDVLEDLVLEMVAEMDIRDLKTLH</sequence>
<dbReference type="Pfam" id="PF12552">
    <property type="entry name" value="DUF3741"/>
    <property type="match status" value="1"/>
</dbReference>
<dbReference type="InterPro" id="IPR022212">
    <property type="entry name" value="DUF3741"/>
</dbReference>
<comment type="caution">
    <text evidence="4">The sequence shown here is derived from an EMBL/GenBank/DDBJ whole genome shotgun (WGS) entry which is preliminary data.</text>
</comment>
<accession>A0ABU6ULE2</accession>
<feature type="region of interest" description="Disordered" evidence="1">
    <location>
        <begin position="43"/>
        <end position="74"/>
    </location>
</feature>
<keyword evidence="5" id="KW-1185">Reference proteome</keyword>
<dbReference type="Proteomes" id="UP001341840">
    <property type="component" value="Unassembled WGS sequence"/>
</dbReference>
<evidence type="ECO:0000259" key="3">
    <source>
        <dbReference type="Pfam" id="PF14309"/>
    </source>
</evidence>
<proteinExistence type="predicted"/>
<gene>
    <name evidence="4" type="ORF">PIB30_065005</name>
</gene>
<feature type="domain" description="DUF3741" evidence="2">
    <location>
        <begin position="110"/>
        <end position="153"/>
    </location>
</feature>
<evidence type="ECO:0008006" key="6">
    <source>
        <dbReference type="Google" id="ProtNLM"/>
    </source>
</evidence>
<dbReference type="PANTHER" id="PTHR47212:SF2">
    <property type="entry name" value="DUF3741 DOMAIN-CONTAINING PROTEIN"/>
    <property type="match status" value="1"/>
</dbReference>
<evidence type="ECO:0000313" key="5">
    <source>
        <dbReference type="Proteomes" id="UP001341840"/>
    </source>
</evidence>
<feature type="compositionally biased region" description="Basic and acidic residues" evidence="1">
    <location>
        <begin position="505"/>
        <end position="518"/>
    </location>
</feature>
<evidence type="ECO:0000256" key="1">
    <source>
        <dbReference type="SAM" id="MobiDB-lite"/>
    </source>
</evidence>
<feature type="domain" description="DUF4378" evidence="3">
    <location>
        <begin position="580"/>
        <end position="716"/>
    </location>
</feature>
<feature type="compositionally biased region" description="Low complexity" evidence="1">
    <location>
        <begin position="54"/>
        <end position="63"/>
    </location>
</feature>
<protein>
    <recommendedName>
        <fullName evidence="6">DUF4378 domain-containing protein</fullName>
    </recommendedName>
</protein>
<evidence type="ECO:0000313" key="4">
    <source>
        <dbReference type="EMBL" id="MED6161884.1"/>
    </source>
</evidence>
<dbReference type="PANTHER" id="PTHR47212">
    <property type="entry name" value="ADHESIN-LIKE PROTEIN, PUTATIVE (DUF3741)-RELATED"/>
    <property type="match status" value="1"/>
</dbReference>
<feature type="region of interest" description="Disordered" evidence="1">
    <location>
        <begin position="491"/>
        <end position="518"/>
    </location>
</feature>